<accession>A0A917A653</accession>
<evidence type="ECO:0000313" key="2">
    <source>
        <dbReference type="Proteomes" id="UP000612855"/>
    </source>
</evidence>
<organism evidence="1 2">
    <name type="scientific">Primorskyibacter flagellatus</name>
    <dbReference type="NCBI Taxonomy" id="1387277"/>
    <lineage>
        <taxon>Bacteria</taxon>
        <taxon>Pseudomonadati</taxon>
        <taxon>Pseudomonadota</taxon>
        <taxon>Alphaproteobacteria</taxon>
        <taxon>Rhodobacterales</taxon>
        <taxon>Roseobacteraceae</taxon>
        <taxon>Primorskyibacter</taxon>
    </lineage>
</organism>
<comment type="caution">
    <text evidence="1">The sequence shown here is derived from an EMBL/GenBank/DDBJ whole genome shotgun (WGS) entry which is preliminary data.</text>
</comment>
<sequence length="70" mass="7452">MTNKLKFITAHGVCGLTCEWDPTSNGCSWDAEGWLDHFGTRIGSGAAPLPDGSGWVDLAQFASVVQESKP</sequence>
<protein>
    <submittedName>
        <fullName evidence="1">Uncharacterized protein</fullName>
    </submittedName>
</protein>
<dbReference type="EMBL" id="BMFJ01000001">
    <property type="protein sequence ID" value="GGE30338.1"/>
    <property type="molecule type" value="Genomic_DNA"/>
</dbReference>
<evidence type="ECO:0000313" key="1">
    <source>
        <dbReference type="EMBL" id="GGE30338.1"/>
    </source>
</evidence>
<dbReference type="AlphaFoldDB" id="A0A917A653"/>
<reference evidence="2" key="1">
    <citation type="journal article" date="2019" name="Int. J. Syst. Evol. Microbiol.">
        <title>The Global Catalogue of Microorganisms (GCM) 10K type strain sequencing project: providing services to taxonomists for standard genome sequencing and annotation.</title>
        <authorList>
            <consortium name="The Broad Institute Genomics Platform"/>
            <consortium name="The Broad Institute Genome Sequencing Center for Infectious Disease"/>
            <person name="Wu L."/>
            <person name="Ma J."/>
        </authorList>
    </citation>
    <scope>NUCLEOTIDE SEQUENCE [LARGE SCALE GENOMIC DNA]</scope>
    <source>
        <strain evidence="2">CGMCC 1.12664</strain>
    </source>
</reference>
<proteinExistence type="predicted"/>
<keyword evidence="2" id="KW-1185">Reference proteome</keyword>
<gene>
    <name evidence="1" type="ORF">GCM10011360_17950</name>
</gene>
<dbReference type="RefSeq" id="WP_188477310.1">
    <property type="nucleotide sequence ID" value="NZ_BMFJ01000001.1"/>
</dbReference>
<name>A0A917A653_9RHOB</name>
<dbReference type="Proteomes" id="UP000612855">
    <property type="component" value="Unassembled WGS sequence"/>
</dbReference>